<dbReference type="InParanoid" id="G0NBI4"/>
<gene>
    <name evidence="1" type="ORF">CAEBREN_14990</name>
</gene>
<sequence length="233" mass="27677">MRSVGEKAEKNLVVVPRTIATFQQFDGDDGLIRCYFLTQEELAEVLGSPERMNRRTTMVSLKVHVLERIGKDLRWKRFQGHYDHSRIRIEYVHDDKTFELKIGDQKNGRNRMTKGMTAHVDVQIIEKIEWKQENLRFFCQSCEEAAQYEKMMRKITEHLGDTMRTRVRTPMPDQYVEASEEDELAEELRNRERRRFLDDLTLTTELEARIWKAILADPPHRGWQNCPHDKNLS</sequence>
<dbReference type="Proteomes" id="UP000008068">
    <property type="component" value="Unassembled WGS sequence"/>
</dbReference>
<dbReference type="HOGENOM" id="CLU_1190768_0_0_1"/>
<dbReference type="AlphaFoldDB" id="G0NBI4"/>
<keyword evidence="2" id="KW-1185">Reference proteome</keyword>
<accession>G0NBI4</accession>
<proteinExistence type="predicted"/>
<protein>
    <submittedName>
        <fullName evidence="1">Uncharacterized protein</fullName>
    </submittedName>
</protein>
<evidence type="ECO:0000313" key="1">
    <source>
        <dbReference type="EMBL" id="EGT56996.1"/>
    </source>
</evidence>
<dbReference type="EMBL" id="GL379858">
    <property type="protein sequence ID" value="EGT56996.1"/>
    <property type="molecule type" value="Genomic_DNA"/>
</dbReference>
<name>G0NBI4_CAEBE</name>
<evidence type="ECO:0000313" key="2">
    <source>
        <dbReference type="Proteomes" id="UP000008068"/>
    </source>
</evidence>
<organism evidence="2">
    <name type="scientific">Caenorhabditis brenneri</name>
    <name type="common">Nematode worm</name>
    <dbReference type="NCBI Taxonomy" id="135651"/>
    <lineage>
        <taxon>Eukaryota</taxon>
        <taxon>Metazoa</taxon>
        <taxon>Ecdysozoa</taxon>
        <taxon>Nematoda</taxon>
        <taxon>Chromadorea</taxon>
        <taxon>Rhabditida</taxon>
        <taxon>Rhabditina</taxon>
        <taxon>Rhabditomorpha</taxon>
        <taxon>Rhabditoidea</taxon>
        <taxon>Rhabditidae</taxon>
        <taxon>Peloderinae</taxon>
        <taxon>Caenorhabditis</taxon>
    </lineage>
</organism>
<reference evidence="2" key="1">
    <citation type="submission" date="2011-07" db="EMBL/GenBank/DDBJ databases">
        <authorList>
            <consortium name="Caenorhabditis brenneri Sequencing and Analysis Consortium"/>
            <person name="Wilson R.K."/>
        </authorList>
    </citation>
    <scope>NUCLEOTIDE SEQUENCE [LARGE SCALE GENOMIC DNA]</scope>
    <source>
        <strain evidence="2">PB2801</strain>
    </source>
</reference>